<dbReference type="InterPro" id="IPR039361">
    <property type="entry name" value="Cyclin"/>
</dbReference>
<evidence type="ECO:0000313" key="5">
    <source>
        <dbReference type="EMBL" id="ETO14356.1"/>
    </source>
</evidence>
<dbReference type="Gene3D" id="1.10.472.10">
    <property type="entry name" value="Cyclin-like"/>
    <property type="match status" value="2"/>
</dbReference>
<feature type="domain" description="Cyclin C-terminal" evidence="4">
    <location>
        <begin position="370"/>
        <end position="422"/>
    </location>
</feature>
<dbReference type="PANTHER" id="PTHR10177">
    <property type="entry name" value="CYCLINS"/>
    <property type="match status" value="1"/>
</dbReference>
<keyword evidence="6" id="KW-1185">Reference proteome</keyword>
<evidence type="ECO:0000256" key="1">
    <source>
        <dbReference type="ARBA" id="ARBA00023127"/>
    </source>
</evidence>
<dbReference type="EMBL" id="ASPP01020079">
    <property type="protein sequence ID" value="ETO14356.1"/>
    <property type="molecule type" value="Genomic_DNA"/>
</dbReference>
<sequence>MATYSHCQYEAQKSSLNGAHTNESEGRGYGNTMISKSVLIAPSPTFSPPSPSSEKEEKSVADDLSSSSPLGMDMNTCTWEEVMQRSDKSLMNEGDTMDEDEEMDDLQQTYKGEEGHEENTSATLPEREDKNTTRIQPELKPWDNVQSETDLNCASYVEDIMSHHYSKEMARCKLLRNGLEECEQWRCLGITNELRRRGVDWMVQLHHLLRLSDASLFLGIAIMDKYLQTLTPTWTSEQSFDQGTSASASATCQHKKKQSKTNRRKDACFKQINANCFPLFVLCCLWIASKYQETFTLEYKHLFWAANVRLNDNDDYDSNAFDDAANCNANINKTKNKKQETEHLFRFTRENLIQMEEHILLCLDFNVCLVTHWSFLERYLHIAKYRMSNRNNDLLMTHLCMFLAEMCCADSSIALHFPPSMVFQCDHLLCLLHHACMRLHPRMGYTYDHVFRNEVSVAPTSTYYDATPSYFEY</sequence>
<evidence type="ECO:0000259" key="4">
    <source>
        <dbReference type="Pfam" id="PF02984"/>
    </source>
</evidence>
<evidence type="ECO:0000256" key="2">
    <source>
        <dbReference type="SAM" id="MobiDB-lite"/>
    </source>
</evidence>
<dbReference type="Pfam" id="PF02984">
    <property type="entry name" value="Cyclin_C"/>
    <property type="match status" value="1"/>
</dbReference>
<feature type="region of interest" description="Disordered" evidence="2">
    <location>
        <begin position="1"/>
        <end position="73"/>
    </location>
</feature>
<feature type="domain" description="Cyclin N-terminal" evidence="3">
    <location>
        <begin position="270"/>
        <end position="367"/>
    </location>
</feature>
<dbReference type="InterPro" id="IPR004367">
    <property type="entry name" value="Cyclin_C-dom"/>
</dbReference>
<accession>X6ML57</accession>
<reference evidence="5 6" key="1">
    <citation type="journal article" date="2013" name="Curr. Biol.">
        <title>The Genome of the Foraminiferan Reticulomyxa filosa.</title>
        <authorList>
            <person name="Glockner G."/>
            <person name="Hulsmann N."/>
            <person name="Schleicher M."/>
            <person name="Noegel A.A."/>
            <person name="Eichinger L."/>
            <person name="Gallinger C."/>
            <person name="Pawlowski J."/>
            <person name="Sierra R."/>
            <person name="Euteneuer U."/>
            <person name="Pillet L."/>
            <person name="Moustafa A."/>
            <person name="Platzer M."/>
            <person name="Groth M."/>
            <person name="Szafranski K."/>
            <person name="Schliwa M."/>
        </authorList>
    </citation>
    <scope>NUCLEOTIDE SEQUENCE [LARGE SCALE GENOMIC DNA]</scope>
</reference>
<feature type="region of interest" description="Disordered" evidence="2">
    <location>
        <begin position="112"/>
        <end position="138"/>
    </location>
</feature>
<organism evidence="5 6">
    <name type="scientific">Reticulomyxa filosa</name>
    <dbReference type="NCBI Taxonomy" id="46433"/>
    <lineage>
        <taxon>Eukaryota</taxon>
        <taxon>Sar</taxon>
        <taxon>Rhizaria</taxon>
        <taxon>Retaria</taxon>
        <taxon>Foraminifera</taxon>
        <taxon>Monothalamids</taxon>
        <taxon>Reticulomyxidae</taxon>
        <taxon>Reticulomyxa</taxon>
    </lineage>
</organism>
<feature type="compositionally biased region" description="Polar residues" evidence="2">
    <location>
        <begin position="11"/>
        <end position="21"/>
    </location>
</feature>
<dbReference type="SUPFAM" id="SSF47954">
    <property type="entry name" value="Cyclin-like"/>
    <property type="match status" value="2"/>
</dbReference>
<comment type="caution">
    <text evidence="5">The sequence shown here is derived from an EMBL/GenBank/DDBJ whole genome shotgun (WGS) entry which is preliminary data.</text>
</comment>
<feature type="compositionally biased region" description="Basic and acidic residues" evidence="2">
    <location>
        <begin position="112"/>
        <end position="132"/>
    </location>
</feature>
<evidence type="ECO:0008006" key="7">
    <source>
        <dbReference type="Google" id="ProtNLM"/>
    </source>
</evidence>
<name>X6ML57_RETFI</name>
<protein>
    <recommendedName>
        <fullName evidence="7">Cyclin N-terminal domain-containing protein</fullName>
    </recommendedName>
</protein>
<evidence type="ECO:0000313" key="6">
    <source>
        <dbReference type="Proteomes" id="UP000023152"/>
    </source>
</evidence>
<dbReference type="InterPro" id="IPR036915">
    <property type="entry name" value="Cyclin-like_sf"/>
</dbReference>
<dbReference type="InterPro" id="IPR006671">
    <property type="entry name" value="Cyclin_N"/>
</dbReference>
<evidence type="ECO:0000259" key="3">
    <source>
        <dbReference type="Pfam" id="PF00134"/>
    </source>
</evidence>
<proteinExistence type="predicted"/>
<dbReference type="AlphaFoldDB" id="X6ML57"/>
<keyword evidence="1" id="KW-0195">Cyclin</keyword>
<dbReference type="Proteomes" id="UP000023152">
    <property type="component" value="Unassembled WGS sequence"/>
</dbReference>
<dbReference type="Pfam" id="PF00134">
    <property type="entry name" value="Cyclin_N"/>
    <property type="match status" value="1"/>
</dbReference>
<dbReference type="OrthoDB" id="5590282at2759"/>
<gene>
    <name evidence="5" type="ORF">RFI_23012</name>
</gene>